<accession>A0A017H6L1</accession>
<comment type="caution">
    <text evidence="3">The sequence shown here is derived from an EMBL/GenBank/DDBJ whole genome shotgun (WGS) entry which is preliminary data.</text>
</comment>
<dbReference type="GO" id="GO:0008460">
    <property type="term" value="F:dTDP-glucose 4,6-dehydratase activity"/>
    <property type="evidence" value="ECO:0007669"/>
    <property type="project" value="InterPro"/>
</dbReference>
<proteinExistence type="inferred from homology"/>
<dbReference type="RefSeq" id="WP_039122358.1">
    <property type="nucleotide sequence ID" value="NZ_AOJP01000002.1"/>
</dbReference>
<dbReference type="InterPro" id="IPR001509">
    <property type="entry name" value="Epimerase_deHydtase"/>
</dbReference>
<dbReference type="SUPFAM" id="SSF51735">
    <property type="entry name" value="NAD(P)-binding Rossmann-fold domains"/>
    <property type="match status" value="1"/>
</dbReference>
<dbReference type="InterPro" id="IPR005888">
    <property type="entry name" value="dTDP_Gluc_deHydtase"/>
</dbReference>
<dbReference type="Pfam" id="PF01370">
    <property type="entry name" value="Epimerase"/>
    <property type="match status" value="1"/>
</dbReference>
<dbReference type="CDD" id="cd05246">
    <property type="entry name" value="dTDP_GD_SDR_e"/>
    <property type="match status" value="1"/>
</dbReference>
<dbReference type="Proteomes" id="UP000031184">
    <property type="component" value="Unassembled WGS sequence"/>
</dbReference>
<dbReference type="PATRIC" id="fig|1226633.4.peg.2021"/>
<protein>
    <submittedName>
        <fullName evidence="3">dTDP-glucose 4,6-dehydratase</fullName>
    </submittedName>
</protein>
<evidence type="ECO:0000313" key="4">
    <source>
        <dbReference type="Proteomes" id="UP000031184"/>
    </source>
</evidence>
<sequence>MKNYLVTGAAGFIGSHFVKYLLEQEQDIFIVILDKLTYAGNLDNITEVLEKKDKVRFIQGDICDTDLMESIFSDYDIDYIVNFAAESHVDKSITQAKIFLETNLMGVQNIIDCVKKSWVIGKDDKGYPVYKEGKKFLQISTDEVYGSLEKDLPEGRIFTLEEGLFKDRKERICYGNRFFTENSPLQPSSPYSASKAAADMLVSAYFETYHFPMNITRCSNNYGPCQFPEKLIPLTIKHVLEEKKIPIYGDGMQVRDWLYVEDHCKAIYLVLKYAKYGEIYNIGGVQEKTNVEIVSLILEQISKIRGTEKKDYLLEYVEDRLGHDRRYAIYPKKMVQELGWFPETSFETGMQKTIQYFIEKILTAKR</sequence>
<dbReference type="EMBL" id="AUZI01000023">
    <property type="protein sequence ID" value="KID48593.1"/>
    <property type="molecule type" value="Genomic_DNA"/>
</dbReference>
<feature type="domain" description="NAD-dependent epimerase/dehydratase" evidence="2">
    <location>
        <begin position="5"/>
        <end position="283"/>
    </location>
</feature>
<evidence type="ECO:0000256" key="1">
    <source>
        <dbReference type="ARBA" id="ARBA00007637"/>
    </source>
</evidence>
<dbReference type="OrthoDB" id="9811743at2"/>
<reference evidence="3 4" key="1">
    <citation type="submission" date="2013-08" db="EMBL/GenBank/DDBJ databases">
        <title>An opportunistic ruminal bacterium that causes liver abscesses in cattle.</title>
        <authorList>
            <person name="Benahmed F.H."/>
            <person name="Rasmussen M."/>
            <person name="Harbottle H."/>
            <person name="Soppet D."/>
            <person name="Nagaraja T.G."/>
            <person name="Davidson M."/>
        </authorList>
    </citation>
    <scope>NUCLEOTIDE SEQUENCE [LARGE SCALE GENOMIC DNA]</scope>
    <source>
        <strain evidence="3 4">B35</strain>
    </source>
</reference>
<gene>
    <name evidence="3" type="ORF">C095_09975</name>
</gene>
<evidence type="ECO:0000313" key="3">
    <source>
        <dbReference type="EMBL" id="KID48593.1"/>
    </source>
</evidence>
<evidence type="ECO:0000259" key="2">
    <source>
        <dbReference type="Pfam" id="PF01370"/>
    </source>
</evidence>
<name>A0A017H6L1_9FUSO</name>
<dbReference type="InterPro" id="IPR036291">
    <property type="entry name" value="NAD(P)-bd_dom_sf"/>
</dbReference>
<dbReference type="AlphaFoldDB" id="A0A017H6L1"/>
<dbReference type="Gene3D" id="3.40.50.720">
    <property type="entry name" value="NAD(P)-binding Rossmann-like Domain"/>
    <property type="match status" value="1"/>
</dbReference>
<dbReference type="PANTHER" id="PTHR43000">
    <property type="entry name" value="DTDP-D-GLUCOSE 4,6-DEHYDRATASE-RELATED"/>
    <property type="match status" value="1"/>
</dbReference>
<dbReference type="GO" id="GO:0009225">
    <property type="term" value="P:nucleotide-sugar metabolic process"/>
    <property type="evidence" value="ECO:0007669"/>
    <property type="project" value="InterPro"/>
</dbReference>
<comment type="similarity">
    <text evidence="1">Belongs to the NAD(P)-dependent epimerase/dehydratase family.</text>
</comment>
<organism evidence="3 4">
    <name type="scientific">Fusobacterium necrophorum subsp. funduliforme B35</name>
    <dbReference type="NCBI Taxonomy" id="1226633"/>
    <lineage>
        <taxon>Bacteria</taxon>
        <taxon>Fusobacteriati</taxon>
        <taxon>Fusobacteriota</taxon>
        <taxon>Fusobacteriia</taxon>
        <taxon>Fusobacteriales</taxon>
        <taxon>Fusobacteriaceae</taxon>
        <taxon>Fusobacterium</taxon>
    </lineage>
</organism>
<dbReference type="Gene3D" id="3.90.25.10">
    <property type="entry name" value="UDP-galactose 4-epimerase, domain 1"/>
    <property type="match status" value="1"/>
</dbReference>